<dbReference type="PROSITE" id="PS00134">
    <property type="entry name" value="TRYPSIN_HIS"/>
    <property type="match status" value="1"/>
</dbReference>
<dbReference type="Pfam" id="PF00089">
    <property type="entry name" value="Trypsin"/>
    <property type="match status" value="1"/>
</dbReference>
<dbReference type="EC" id="3.4.21.-" evidence="10"/>
<dbReference type="PROSITE" id="PS50240">
    <property type="entry name" value="TRYPSIN_DOM"/>
    <property type="match status" value="1"/>
</dbReference>
<dbReference type="Gene3D" id="2.40.10.10">
    <property type="entry name" value="Trypsin-like serine proteases"/>
    <property type="match status" value="2"/>
</dbReference>
<keyword evidence="8" id="KW-1015">Disulfide bond</keyword>
<protein>
    <recommendedName>
        <fullName evidence="11">CLIP domain-containing serine protease</fullName>
        <ecNumber evidence="10">3.4.21.-</ecNumber>
    </recommendedName>
</protein>
<evidence type="ECO:0000256" key="6">
    <source>
        <dbReference type="ARBA" id="ARBA00022825"/>
    </source>
</evidence>
<organism evidence="15 17">
    <name type="scientific">Arctia plantaginis</name>
    <name type="common">Wood tiger moth</name>
    <name type="synonym">Phalaena plantaginis</name>
    <dbReference type="NCBI Taxonomy" id="874455"/>
    <lineage>
        <taxon>Eukaryota</taxon>
        <taxon>Metazoa</taxon>
        <taxon>Ecdysozoa</taxon>
        <taxon>Arthropoda</taxon>
        <taxon>Hexapoda</taxon>
        <taxon>Insecta</taxon>
        <taxon>Pterygota</taxon>
        <taxon>Neoptera</taxon>
        <taxon>Endopterygota</taxon>
        <taxon>Lepidoptera</taxon>
        <taxon>Glossata</taxon>
        <taxon>Ditrysia</taxon>
        <taxon>Noctuoidea</taxon>
        <taxon>Erebidae</taxon>
        <taxon>Arctiinae</taxon>
        <taxon>Arctia</taxon>
    </lineage>
</organism>
<dbReference type="SUPFAM" id="SSF50494">
    <property type="entry name" value="Trypsin-like serine proteases"/>
    <property type="match status" value="1"/>
</dbReference>
<dbReference type="InterPro" id="IPR022700">
    <property type="entry name" value="CLIP"/>
</dbReference>
<dbReference type="FunFam" id="2.40.10.10:FF:000146">
    <property type="entry name" value="Serine protease 53"/>
    <property type="match status" value="1"/>
</dbReference>
<dbReference type="InterPro" id="IPR001314">
    <property type="entry name" value="Peptidase_S1A"/>
</dbReference>
<gene>
    <name evidence="15" type="ORF">APLA_LOCUS12268</name>
    <name evidence="14" type="ORF">APLA_LOCUS1523</name>
</gene>
<comment type="domain">
    <text evidence="11">The clip domain consists of 35-55 residues which are 'knitted' together usually by 3 conserved disulfide bonds forming a clip-like compact structure.</text>
</comment>
<dbReference type="OrthoDB" id="9028152at2759"/>
<evidence type="ECO:0000256" key="10">
    <source>
        <dbReference type="RuleBase" id="RU363034"/>
    </source>
</evidence>
<keyword evidence="6 10" id="KW-0720">Serine protease</keyword>
<dbReference type="InterPro" id="IPR038565">
    <property type="entry name" value="CLIP_sf"/>
</dbReference>
<dbReference type="Gene3D" id="3.30.1640.30">
    <property type="match status" value="1"/>
</dbReference>
<dbReference type="PROSITE" id="PS00135">
    <property type="entry name" value="TRYPSIN_SER"/>
    <property type="match status" value="1"/>
</dbReference>
<reference evidence="16 17" key="1">
    <citation type="submission" date="2020-04" db="EMBL/GenBank/DDBJ databases">
        <authorList>
            <person name="Wallbank WR R."/>
            <person name="Pardo Diaz C."/>
            <person name="Kozak K."/>
            <person name="Martin S."/>
            <person name="Jiggins C."/>
            <person name="Moest M."/>
            <person name="Warren A I."/>
            <person name="Byers J.R.P. K."/>
            <person name="Montejo-Kovacevich G."/>
            <person name="Yen C E."/>
        </authorList>
    </citation>
    <scope>NUCLEOTIDE SEQUENCE [LARGE SCALE GENOMIC DNA]</scope>
</reference>
<dbReference type="EMBL" id="CADEBD010000337">
    <property type="protein sequence ID" value="CAB3247982.1"/>
    <property type="molecule type" value="Genomic_DNA"/>
</dbReference>
<dbReference type="InterPro" id="IPR051487">
    <property type="entry name" value="Ser/Thr_Proteases_Immune/Dev"/>
</dbReference>
<dbReference type="InterPro" id="IPR018114">
    <property type="entry name" value="TRYPSIN_HIS"/>
</dbReference>
<dbReference type="GO" id="GO:0005576">
    <property type="term" value="C:extracellular region"/>
    <property type="evidence" value="ECO:0007669"/>
    <property type="project" value="UniProtKB-SubCell"/>
</dbReference>
<comment type="caution">
    <text evidence="15">The sequence shown here is derived from an EMBL/GenBank/DDBJ whole genome shotgun (WGS) entry which is preliminary data.</text>
</comment>
<dbReference type="Pfam" id="PF12032">
    <property type="entry name" value="CLIP"/>
    <property type="match status" value="1"/>
</dbReference>
<dbReference type="CDD" id="cd00190">
    <property type="entry name" value="Tryp_SPc"/>
    <property type="match status" value="1"/>
</dbReference>
<evidence type="ECO:0000256" key="2">
    <source>
        <dbReference type="ARBA" id="ARBA00022525"/>
    </source>
</evidence>
<keyword evidence="2 11" id="KW-0964">Secreted</keyword>
<keyword evidence="7" id="KW-0865">Zymogen</keyword>
<evidence type="ECO:0000256" key="8">
    <source>
        <dbReference type="ARBA" id="ARBA00023157"/>
    </source>
</evidence>
<evidence type="ECO:0000256" key="7">
    <source>
        <dbReference type="ARBA" id="ARBA00023145"/>
    </source>
</evidence>
<dbReference type="Proteomes" id="UP000494256">
    <property type="component" value="Unassembled WGS sequence"/>
</dbReference>
<dbReference type="GO" id="GO:0004252">
    <property type="term" value="F:serine-type endopeptidase activity"/>
    <property type="evidence" value="ECO:0007669"/>
    <property type="project" value="UniProtKB-UniRule"/>
</dbReference>
<evidence type="ECO:0000313" key="16">
    <source>
        <dbReference type="Proteomes" id="UP000494106"/>
    </source>
</evidence>
<evidence type="ECO:0000256" key="1">
    <source>
        <dbReference type="ARBA" id="ARBA00004613"/>
    </source>
</evidence>
<feature type="chain" id="PRO_5036511267" description="CLIP domain-containing serine protease" evidence="11">
    <location>
        <begin position="19"/>
        <end position="383"/>
    </location>
</feature>
<proteinExistence type="inferred from homology"/>
<evidence type="ECO:0000256" key="4">
    <source>
        <dbReference type="ARBA" id="ARBA00022729"/>
    </source>
</evidence>
<dbReference type="PROSITE" id="PS51888">
    <property type="entry name" value="CLIP"/>
    <property type="match status" value="1"/>
</dbReference>
<evidence type="ECO:0000259" key="13">
    <source>
        <dbReference type="PROSITE" id="PS51888"/>
    </source>
</evidence>
<dbReference type="GO" id="GO:0006508">
    <property type="term" value="P:proteolysis"/>
    <property type="evidence" value="ECO:0007669"/>
    <property type="project" value="UniProtKB-KW"/>
</dbReference>
<feature type="domain" description="Clip" evidence="13">
    <location>
        <begin position="20"/>
        <end position="72"/>
    </location>
</feature>
<evidence type="ECO:0000313" key="17">
    <source>
        <dbReference type="Proteomes" id="UP000494256"/>
    </source>
</evidence>
<dbReference type="SMART" id="SM00020">
    <property type="entry name" value="Tryp_SPc"/>
    <property type="match status" value="1"/>
</dbReference>
<dbReference type="PRINTS" id="PR00722">
    <property type="entry name" value="CHYMOTRYPSIN"/>
</dbReference>
<comment type="similarity">
    <text evidence="9 11">Belongs to the peptidase S1 family. CLIP subfamily.</text>
</comment>
<dbReference type="InterPro" id="IPR009003">
    <property type="entry name" value="Peptidase_S1_PA"/>
</dbReference>
<keyword evidence="5 10" id="KW-0378">Hydrolase</keyword>
<evidence type="ECO:0000256" key="11">
    <source>
        <dbReference type="RuleBase" id="RU366078"/>
    </source>
</evidence>
<keyword evidence="16" id="KW-1185">Reference proteome</keyword>
<dbReference type="EMBL" id="CADEBC010000135">
    <property type="protein sequence ID" value="CAB3223236.1"/>
    <property type="molecule type" value="Genomic_DNA"/>
</dbReference>
<feature type="signal peptide" evidence="11">
    <location>
        <begin position="1"/>
        <end position="18"/>
    </location>
</feature>
<comment type="subcellular location">
    <subcellularLocation>
        <location evidence="1 11">Secreted</location>
    </subcellularLocation>
</comment>
<evidence type="ECO:0000259" key="12">
    <source>
        <dbReference type="PROSITE" id="PS50240"/>
    </source>
</evidence>
<accession>A0A8S1AMP8</accession>
<dbReference type="PANTHER" id="PTHR24256">
    <property type="entry name" value="TRYPTASE-RELATED"/>
    <property type="match status" value="1"/>
</dbReference>
<dbReference type="SMART" id="SM00680">
    <property type="entry name" value="CLIP"/>
    <property type="match status" value="1"/>
</dbReference>
<evidence type="ECO:0000256" key="3">
    <source>
        <dbReference type="ARBA" id="ARBA00022670"/>
    </source>
</evidence>
<sequence>MWWTISVLWAFWCSCALSQKCITPFGKYSSCVSLYDCPDLLNAAKQKPLSQYVLSFLQKSKCGVKGTFKVCCGPVPDDKPKVNLTTPETSTPSQITANWIAYSSEDSLPAPRDQCGNENFEHRIYSGEDTEIYEFPWMALLGYKTNTSPVNYLCGGSLINHRYVLTAAHCLVGNYMTKYGPLTNVRLGEYDMSPESIVDCKYGICADHPQEISVASTYAHPQYEITNPSRTHDIGIVRLAWRAVYTDYVQPICLVYGKEPISDGDETVLFFSGWGRTLEGPPSLVKKKLNLTFFNRENCVEKYRNKGAFLSDTQLCAGGRFREDGCQGDSGGPLMMKTHKGIWEAIGVGSFGRGCGLDGWPGVYTSVAHYLGWIENTLQMSNH</sequence>
<evidence type="ECO:0000256" key="5">
    <source>
        <dbReference type="ARBA" id="ARBA00022801"/>
    </source>
</evidence>
<evidence type="ECO:0000256" key="9">
    <source>
        <dbReference type="ARBA" id="ARBA00024195"/>
    </source>
</evidence>
<keyword evidence="3 10" id="KW-0645">Protease</keyword>
<dbReference type="AlphaFoldDB" id="A0A8S1AMP8"/>
<dbReference type="Proteomes" id="UP000494106">
    <property type="component" value="Unassembled WGS sequence"/>
</dbReference>
<dbReference type="InterPro" id="IPR001254">
    <property type="entry name" value="Trypsin_dom"/>
</dbReference>
<keyword evidence="4 11" id="KW-0732">Signal</keyword>
<dbReference type="InterPro" id="IPR043504">
    <property type="entry name" value="Peptidase_S1_PA_chymotrypsin"/>
</dbReference>
<name>A0A8S1AMP8_ARCPL</name>
<dbReference type="InterPro" id="IPR033116">
    <property type="entry name" value="TRYPSIN_SER"/>
</dbReference>
<evidence type="ECO:0000313" key="15">
    <source>
        <dbReference type="EMBL" id="CAB3247982.1"/>
    </source>
</evidence>
<feature type="domain" description="Peptidase S1" evidence="12">
    <location>
        <begin position="124"/>
        <end position="379"/>
    </location>
</feature>
<evidence type="ECO:0000313" key="14">
    <source>
        <dbReference type="EMBL" id="CAB3223236.1"/>
    </source>
</evidence>